<gene>
    <name evidence="4" type="ORF">Forpi1262_v015939</name>
</gene>
<reference evidence="4" key="1">
    <citation type="submission" date="2021-04" db="EMBL/GenBank/DDBJ databases">
        <title>First draft genome resource for Brassicaceae pathogens Fusarium oxysporum f. sp. raphani and Fusarium oxysporum f. sp. rapae.</title>
        <authorList>
            <person name="Asai S."/>
        </authorList>
    </citation>
    <scope>NUCLEOTIDE SEQUENCE</scope>
    <source>
        <strain evidence="4">Tf1262</strain>
    </source>
</reference>
<name>A0A8J5PN53_FUSOX</name>
<organism evidence="4 5">
    <name type="scientific">Fusarium oxysporum f. sp. raphani</name>
    <dbReference type="NCBI Taxonomy" id="96318"/>
    <lineage>
        <taxon>Eukaryota</taxon>
        <taxon>Fungi</taxon>
        <taxon>Dikarya</taxon>
        <taxon>Ascomycota</taxon>
        <taxon>Pezizomycotina</taxon>
        <taxon>Sordariomycetes</taxon>
        <taxon>Hypocreomycetidae</taxon>
        <taxon>Hypocreales</taxon>
        <taxon>Nectriaceae</taxon>
        <taxon>Fusarium</taxon>
        <taxon>Fusarium oxysporum species complex</taxon>
    </lineage>
</organism>
<accession>A0A8J5PN53</accession>
<dbReference type="EMBL" id="JAELUR010000017">
    <property type="protein sequence ID" value="KAG7422792.1"/>
    <property type="molecule type" value="Genomic_DNA"/>
</dbReference>
<feature type="domain" description="TNase-like" evidence="3">
    <location>
        <begin position="18"/>
        <end position="189"/>
    </location>
</feature>
<evidence type="ECO:0000256" key="2">
    <source>
        <dbReference type="ARBA" id="ARBA00014651"/>
    </source>
</evidence>
<dbReference type="Proteomes" id="UP000693942">
    <property type="component" value="Unassembled WGS sequence"/>
</dbReference>
<dbReference type="AlphaFoldDB" id="A0A8J5PN53"/>
<sequence length="324" mass="36741">MFKLLHGKFVVRNGLQPDGDTIRFKPDNVDFVEELRRGSRGRTTMNEGVNIRLEAVDALEKSQELKGATAARDELLRRLGFTDVRYSGNPPFTIDSGDQEISGHVLSNGFDNFGRLIGFVYEGDGSVHGSDGSVISLDGSLVDESVNTALLSEGYVFPAFYDSLPENLREHLAMKSTVARIAKKGVWLRSKGFPEDPLIVETPILANLRKAVLWPKLYRRLEKYLESGRRENLDGFIRWLQEDPQSRDDGILLIQSNLPEPIRLHNVVEVSGSSVELKYWPEKFIIQSKPTDLNGSRREIHASPIGRESLYYMNQFWEQFRCIP</sequence>
<evidence type="ECO:0000313" key="5">
    <source>
        <dbReference type="Proteomes" id="UP000693942"/>
    </source>
</evidence>
<protein>
    <recommendedName>
        <fullName evidence="1">Probable endonuclease LCL3</fullName>
    </recommendedName>
    <alternativeName>
        <fullName evidence="2">Probable endonuclease lcl3</fullName>
    </alternativeName>
</protein>
<dbReference type="InterPro" id="IPR035437">
    <property type="entry name" value="SNase_OB-fold_sf"/>
</dbReference>
<evidence type="ECO:0000313" key="4">
    <source>
        <dbReference type="EMBL" id="KAG7422792.1"/>
    </source>
</evidence>
<dbReference type="SUPFAM" id="SSF50199">
    <property type="entry name" value="Staphylococcal nuclease"/>
    <property type="match status" value="1"/>
</dbReference>
<dbReference type="Gene3D" id="2.40.50.90">
    <property type="match status" value="1"/>
</dbReference>
<evidence type="ECO:0000259" key="3">
    <source>
        <dbReference type="PROSITE" id="PS50830"/>
    </source>
</evidence>
<proteinExistence type="predicted"/>
<dbReference type="InterPro" id="IPR016071">
    <property type="entry name" value="Staphylococal_nuclease_OB-fold"/>
</dbReference>
<evidence type="ECO:0000256" key="1">
    <source>
        <dbReference type="ARBA" id="ARBA00013404"/>
    </source>
</evidence>
<comment type="caution">
    <text evidence="4">The sequence shown here is derived from an EMBL/GenBank/DDBJ whole genome shotgun (WGS) entry which is preliminary data.</text>
</comment>
<dbReference type="PROSITE" id="PS50830">
    <property type="entry name" value="TNASE_3"/>
    <property type="match status" value="1"/>
</dbReference>